<keyword evidence="3 12" id="KW-0716">Sensory transduction</keyword>
<dbReference type="PRINTS" id="PR00245">
    <property type="entry name" value="OLFACTORYR"/>
</dbReference>
<evidence type="ECO:0000256" key="9">
    <source>
        <dbReference type="ARBA" id="ARBA00023170"/>
    </source>
</evidence>
<sequence length="321" mass="36289">MKMVNLTSGFVLLGFSDLHYNHAALFSTILVIYTLTWIANLLLLTSIKISPQLHTPMYFFLGNLSVVDISFSTVTVPKLLSSILHGRTSISFLGCFLQMFFFVFLGTTEIFLLSVMAFDRYLAICIPLSYVLLMNNRVKDILVITSWVAAALHSLLHTYILSHLTYCEDKLIPHFFCDVTPLVKLSCSSTALAELLIFTEGSTVVFIPFLFILISYVLIGWAIMKMKTSSNRSKAFSSCSSHLMVICLFYGTDISIYFRPTSDYSSKYDRIVSMAYTIIIPMLNPFIYSLRNQNVKQTLKKVIVPRFSQSKTKGPSSQVPR</sequence>
<dbReference type="Gene3D" id="1.20.1070.10">
    <property type="entry name" value="Rhodopsin 7-helix transmembrane proteins"/>
    <property type="match status" value="1"/>
</dbReference>
<dbReference type="FunFam" id="1.20.1070.10:FF:000001">
    <property type="entry name" value="Olfactory receptor"/>
    <property type="match status" value="1"/>
</dbReference>
<dbReference type="GO" id="GO:0004930">
    <property type="term" value="F:G protein-coupled receptor activity"/>
    <property type="evidence" value="ECO:0007669"/>
    <property type="project" value="UniProtKB-KW"/>
</dbReference>
<reference evidence="14" key="1">
    <citation type="thesis" date="2020" institute="ProQuest LLC" country="789 East Eisenhower Parkway, Ann Arbor, MI, USA">
        <title>Comparative Genomics and Chromosome Evolution.</title>
        <authorList>
            <person name="Mudd A.B."/>
        </authorList>
    </citation>
    <scope>NUCLEOTIDE SEQUENCE</scope>
    <source>
        <strain evidence="14">1538</strain>
        <tissue evidence="14">Blood</tissue>
    </source>
</reference>
<dbReference type="InterPro" id="IPR000725">
    <property type="entry name" value="Olfact_rcpt"/>
</dbReference>
<keyword evidence="5 12" id="KW-0552">Olfaction</keyword>
<gene>
    <name evidence="14" type="ORF">GDO54_000130</name>
</gene>
<dbReference type="InterPro" id="IPR050516">
    <property type="entry name" value="Olfactory_GPCR"/>
</dbReference>
<dbReference type="Proteomes" id="UP001181693">
    <property type="component" value="Unassembled WGS sequence"/>
</dbReference>
<proteinExistence type="inferred from homology"/>
<evidence type="ECO:0000256" key="6">
    <source>
        <dbReference type="ARBA" id="ARBA00022989"/>
    </source>
</evidence>
<dbReference type="SUPFAM" id="SSF81321">
    <property type="entry name" value="Family A G protein-coupled receptor-like"/>
    <property type="match status" value="1"/>
</dbReference>
<protein>
    <recommendedName>
        <fullName evidence="12">Olfactory receptor</fullName>
    </recommendedName>
</protein>
<dbReference type="PROSITE" id="PS50262">
    <property type="entry name" value="G_PROTEIN_RECEP_F1_2"/>
    <property type="match status" value="1"/>
</dbReference>
<keyword evidence="9 11" id="KW-0675">Receptor</keyword>
<keyword evidence="4 11" id="KW-0812">Transmembrane</keyword>
<evidence type="ECO:0000256" key="4">
    <source>
        <dbReference type="ARBA" id="ARBA00022692"/>
    </source>
</evidence>
<keyword evidence="10 11" id="KW-0807">Transducer</keyword>
<dbReference type="PROSITE" id="PS00237">
    <property type="entry name" value="G_PROTEIN_RECEP_F1_1"/>
    <property type="match status" value="1"/>
</dbReference>
<comment type="similarity">
    <text evidence="11">Belongs to the G-protein coupled receptor 1 family.</text>
</comment>
<feature type="transmembrane region" description="Helical" evidence="12">
    <location>
        <begin position="57"/>
        <end position="76"/>
    </location>
</feature>
<evidence type="ECO:0000259" key="13">
    <source>
        <dbReference type="PROSITE" id="PS50262"/>
    </source>
</evidence>
<keyword evidence="8 12" id="KW-0472">Membrane</keyword>
<dbReference type="EMBL" id="DYDO01000001">
    <property type="protein sequence ID" value="DBA32329.1"/>
    <property type="molecule type" value="Genomic_DNA"/>
</dbReference>
<evidence type="ECO:0000256" key="5">
    <source>
        <dbReference type="ARBA" id="ARBA00022725"/>
    </source>
</evidence>
<feature type="transmembrane region" description="Helical" evidence="12">
    <location>
        <begin position="20"/>
        <end position="45"/>
    </location>
</feature>
<dbReference type="GO" id="GO:0004984">
    <property type="term" value="F:olfactory receptor activity"/>
    <property type="evidence" value="ECO:0007669"/>
    <property type="project" value="InterPro"/>
</dbReference>
<keyword evidence="6 12" id="KW-1133">Transmembrane helix</keyword>
<comment type="subcellular location">
    <subcellularLocation>
        <location evidence="1 12">Cell membrane</location>
        <topology evidence="1 12">Multi-pass membrane protein</topology>
    </subcellularLocation>
</comment>
<dbReference type="PRINTS" id="PR00237">
    <property type="entry name" value="GPCRRHODOPSN"/>
</dbReference>
<keyword evidence="15" id="KW-1185">Reference proteome</keyword>
<evidence type="ECO:0000256" key="8">
    <source>
        <dbReference type="ARBA" id="ARBA00023136"/>
    </source>
</evidence>
<evidence type="ECO:0000256" key="3">
    <source>
        <dbReference type="ARBA" id="ARBA00022606"/>
    </source>
</evidence>
<dbReference type="InterPro" id="IPR000276">
    <property type="entry name" value="GPCR_Rhodpsn"/>
</dbReference>
<evidence type="ECO:0000256" key="11">
    <source>
        <dbReference type="RuleBase" id="RU000688"/>
    </source>
</evidence>
<evidence type="ECO:0000256" key="2">
    <source>
        <dbReference type="ARBA" id="ARBA00022475"/>
    </source>
</evidence>
<keyword evidence="7 11" id="KW-0297">G-protein coupled receptor</keyword>
<evidence type="ECO:0000256" key="1">
    <source>
        <dbReference type="ARBA" id="ARBA00004651"/>
    </source>
</evidence>
<dbReference type="Pfam" id="PF13853">
    <property type="entry name" value="7tm_4"/>
    <property type="match status" value="1"/>
</dbReference>
<feature type="transmembrane region" description="Helical" evidence="12">
    <location>
        <begin position="270"/>
        <end position="290"/>
    </location>
</feature>
<dbReference type="AlphaFoldDB" id="A0AAV3AX08"/>
<evidence type="ECO:0000313" key="14">
    <source>
        <dbReference type="EMBL" id="DBA32329.1"/>
    </source>
</evidence>
<dbReference type="CDD" id="cd13954">
    <property type="entry name" value="7tmA_OR"/>
    <property type="match status" value="1"/>
</dbReference>
<accession>A0AAV3AX08</accession>
<feature type="domain" description="G-protein coupled receptors family 1 profile" evidence="13">
    <location>
        <begin position="39"/>
        <end position="288"/>
    </location>
</feature>
<comment type="caution">
    <text evidence="14">The sequence shown here is derived from an EMBL/GenBank/DDBJ whole genome shotgun (WGS) entry which is preliminary data.</text>
</comment>
<evidence type="ECO:0000313" key="15">
    <source>
        <dbReference type="Proteomes" id="UP001181693"/>
    </source>
</evidence>
<feature type="transmembrane region" description="Helical" evidence="12">
    <location>
        <begin position="141"/>
        <end position="161"/>
    </location>
</feature>
<evidence type="ECO:0000256" key="12">
    <source>
        <dbReference type="RuleBase" id="RU363047"/>
    </source>
</evidence>
<dbReference type="PANTHER" id="PTHR26452">
    <property type="entry name" value="OLFACTORY RECEPTOR"/>
    <property type="match status" value="1"/>
</dbReference>
<dbReference type="GO" id="GO:0005886">
    <property type="term" value="C:plasma membrane"/>
    <property type="evidence" value="ECO:0007669"/>
    <property type="project" value="UniProtKB-SubCell"/>
</dbReference>
<feature type="transmembrane region" description="Helical" evidence="12">
    <location>
        <begin position="205"/>
        <end position="223"/>
    </location>
</feature>
<evidence type="ECO:0000256" key="10">
    <source>
        <dbReference type="ARBA" id="ARBA00023224"/>
    </source>
</evidence>
<organism evidence="14 15">
    <name type="scientific">Pyxicephalus adspersus</name>
    <name type="common">African bullfrog</name>
    <dbReference type="NCBI Taxonomy" id="30357"/>
    <lineage>
        <taxon>Eukaryota</taxon>
        <taxon>Metazoa</taxon>
        <taxon>Chordata</taxon>
        <taxon>Craniata</taxon>
        <taxon>Vertebrata</taxon>
        <taxon>Euteleostomi</taxon>
        <taxon>Amphibia</taxon>
        <taxon>Batrachia</taxon>
        <taxon>Anura</taxon>
        <taxon>Neobatrachia</taxon>
        <taxon>Ranoidea</taxon>
        <taxon>Pyxicephalidae</taxon>
        <taxon>Pyxicephalinae</taxon>
        <taxon>Pyxicephalus</taxon>
    </lineage>
</organism>
<feature type="transmembrane region" description="Helical" evidence="12">
    <location>
        <begin position="235"/>
        <end position="258"/>
    </location>
</feature>
<name>A0AAV3AX08_PYXAD</name>
<evidence type="ECO:0000256" key="7">
    <source>
        <dbReference type="ARBA" id="ARBA00023040"/>
    </source>
</evidence>
<keyword evidence="2 12" id="KW-1003">Cell membrane</keyword>
<dbReference type="InterPro" id="IPR017452">
    <property type="entry name" value="GPCR_Rhodpsn_7TM"/>
</dbReference>